<evidence type="ECO:0000313" key="2">
    <source>
        <dbReference type="Proteomes" id="UP000621631"/>
    </source>
</evidence>
<organism evidence="1 2">
    <name type="scientific">Virgibacillus halodenitrificans</name>
    <name type="common">Bacillus halodenitrificans</name>
    <dbReference type="NCBI Taxonomy" id="1482"/>
    <lineage>
        <taxon>Bacteria</taxon>
        <taxon>Bacillati</taxon>
        <taxon>Bacillota</taxon>
        <taxon>Bacilli</taxon>
        <taxon>Bacillales</taxon>
        <taxon>Bacillaceae</taxon>
        <taxon>Virgibacillus</taxon>
    </lineage>
</organism>
<evidence type="ECO:0000313" key="1">
    <source>
        <dbReference type="EMBL" id="MBD1223294.1"/>
    </source>
</evidence>
<accession>A0ABR7VS80</accession>
<dbReference type="InterPro" id="IPR024410">
    <property type="entry name" value="Phage_TAC_12"/>
</dbReference>
<dbReference type="Proteomes" id="UP000621631">
    <property type="component" value="Unassembled WGS sequence"/>
</dbReference>
<dbReference type="PIRSF" id="PIRSF024865">
    <property type="entry name" value="UCP024865"/>
    <property type="match status" value="1"/>
</dbReference>
<dbReference type="EMBL" id="JACWEZ010000006">
    <property type="protein sequence ID" value="MBD1223294.1"/>
    <property type="molecule type" value="Genomic_DNA"/>
</dbReference>
<dbReference type="RefSeq" id="WP_189778399.1">
    <property type="nucleotide sequence ID" value="NZ_JACWEZ010000006.1"/>
</dbReference>
<sequence length="150" mass="17649">MPILNIDGKDYEAKVTFKFNSLAKEKYYAEDKEGNKASGINNIYEKLLGYDHEGLLGFWDCAVNHYKERPKTHEIEDALMAVIEKEGDTEKLFKDCFKAMDQSGFFKLQAKKFWKDLENVPNFAEDQKEKKQMEVYVKQMKANREELMKK</sequence>
<name>A0ABR7VS80_VIRHA</name>
<proteinExistence type="predicted"/>
<protein>
    <recommendedName>
        <fullName evidence="3">Phage protein</fullName>
    </recommendedName>
</protein>
<reference evidence="1 2" key="1">
    <citation type="submission" date="2020-09" db="EMBL/GenBank/DDBJ databases">
        <title>Draft Genome Sequences of Oil-Oxidizing Bacteria Halomonas titanicae, Marinobacter lutaoensis, and Virgibacillus halodenitrificans Isolated from Highly Saline Environments.</title>
        <authorList>
            <person name="Grouzdev D.S."/>
            <person name="Sokolova D.S."/>
            <person name="Semenova E.M."/>
            <person name="Borzenkov I.A."/>
            <person name="Bidzhieva S.K."/>
            <person name="Poltaraus A.B."/>
            <person name="Nazina T.N."/>
        </authorList>
    </citation>
    <scope>NUCLEOTIDE SEQUENCE [LARGE SCALE GENOMIC DNA]</scope>
    <source>
        <strain evidence="1 2">VKM B-3472D</strain>
    </source>
</reference>
<dbReference type="Pfam" id="PF12363">
    <property type="entry name" value="Phage_TAC_12"/>
    <property type="match status" value="1"/>
</dbReference>
<evidence type="ECO:0008006" key="3">
    <source>
        <dbReference type="Google" id="ProtNLM"/>
    </source>
</evidence>
<comment type="caution">
    <text evidence="1">The sequence shown here is derived from an EMBL/GenBank/DDBJ whole genome shotgun (WGS) entry which is preliminary data.</text>
</comment>
<keyword evidence="2" id="KW-1185">Reference proteome</keyword>
<gene>
    <name evidence="1" type="ORF">IC602_11870</name>
</gene>